<reference evidence="2" key="1">
    <citation type="submission" date="2020-01" db="EMBL/GenBank/DDBJ databases">
        <title>Development of genomics and gene disruption for Polysphondylium violaceum indicates a role for the polyketide synthase stlB in stalk morphogenesis.</title>
        <authorList>
            <person name="Narita B."/>
            <person name="Kawabe Y."/>
            <person name="Kin K."/>
            <person name="Saito T."/>
            <person name="Gibbs R."/>
            <person name="Kuspa A."/>
            <person name="Muzny D."/>
            <person name="Queller D."/>
            <person name="Richards S."/>
            <person name="Strassman J."/>
            <person name="Sucgang R."/>
            <person name="Worley K."/>
            <person name="Schaap P."/>
        </authorList>
    </citation>
    <scope>NUCLEOTIDE SEQUENCE</scope>
    <source>
        <strain evidence="2">QSvi11</strain>
    </source>
</reference>
<evidence type="ECO:0000313" key="3">
    <source>
        <dbReference type="Proteomes" id="UP000695562"/>
    </source>
</evidence>
<sequence>MDSFSALNKVKIPKTRFQVRVQGVILPSIKRILPPRPVYITPVPILVNPQVTLNSSFAFALGPNSRFAGTTICYKEYISIFEIMDQQQASPAIIDAMSQYLYKELKFENTPIPNMSTSVHELVEIIKKTRFETKRQSAAFTKTQDFRDIVFDQKHRLMYIAFYYLSLRGGGVGSLLSFNDFKILYTSTQTPSLNINTMNGNTMSTKELLDALETTTRSFKEEKDLLILAQSQQLIKSYHQELYNSHQQFRHILEVNTRKVNELEKLVDVEDTLEMHQEKMVELNREKLELEKNIELFENDISIFKKELDLMSQTKKELEDKEKHLNLERNFIVPDQQFCLSLYSNITGTKWSDNNSSNGGGKSTTKDTLSGVIFPLNENQNKIIQPFSIDKKSLTEFQIVNRMWELIED</sequence>
<name>A0A8J4PW06_9MYCE</name>
<dbReference type="Gene3D" id="3.30.160.570">
    <property type="entry name" value="Ncd80 complex, Spc24 subunit"/>
    <property type="match status" value="1"/>
</dbReference>
<keyword evidence="1" id="KW-0175">Coiled coil</keyword>
<dbReference type="EMBL" id="AJWJ01000163">
    <property type="protein sequence ID" value="KAF2074150.1"/>
    <property type="molecule type" value="Genomic_DNA"/>
</dbReference>
<feature type="coiled-coil region" evidence="1">
    <location>
        <begin position="266"/>
        <end position="328"/>
    </location>
</feature>
<dbReference type="InterPro" id="IPR013252">
    <property type="entry name" value="Ndc80_Spc24"/>
</dbReference>
<gene>
    <name evidence="2" type="ORF">CYY_004553</name>
</gene>
<organism evidence="2 3">
    <name type="scientific">Polysphondylium violaceum</name>
    <dbReference type="NCBI Taxonomy" id="133409"/>
    <lineage>
        <taxon>Eukaryota</taxon>
        <taxon>Amoebozoa</taxon>
        <taxon>Evosea</taxon>
        <taxon>Eumycetozoa</taxon>
        <taxon>Dictyostelia</taxon>
        <taxon>Dictyosteliales</taxon>
        <taxon>Dictyosteliaceae</taxon>
        <taxon>Polysphondylium</taxon>
    </lineage>
</organism>
<keyword evidence="3" id="KW-1185">Reference proteome</keyword>
<evidence type="ECO:0000313" key="2">
    <source>
        <dbReference type="EMBL" id="KAF2074150.1"/>
    </source>
</evidence>
<comment type="caution">
    <text evidence="2">The sequence shown here is derived from an EMBL/GenBank/DDBJ whole genome shotgun (WGS) entry which is preliminary data.</text>
</comment>
<dbReference type="Proteomes" id="UP000695562">
    <property type="component" value="Unassembled WGS sequence"/>
</dbReference>
<dbReference type="Pfam" id="PF08286">
    <property type="entry name" value="Spc24"/>
    <property type="match status" value="1"/>
</dbReference>
<proteinExistence type="predicted"/>
<evidence type="ECO:0000256" key="1">
    <source>
        <dbReference type="SAM" id="Coils"/>
    </source>
</evidence>
<protein>
    <submittedName>
        <fullName evidence="2">Uncharacterized protein</fullName>
    </submittedName>
</protein>
<dbReference type="AlphaFoldDB" id="A0A8J4PW06"/>
<accession>A0A8J4PW06</accession>